<evidence type="ECO:0000313" key="2">
    <source>
        <dbReference type="EMBL" id="TYO84792.1"/>
    </source>
</evidence>
<dbReference type="PANTHER" id="PTHR30383">
    <property type="entry name" value="THIOESTERASE 1/PROTEASE 1/LYSOPHOSPHOLIPASE L1"/>
    <property type="match status" value="1"/>
</dbReference>
<dbReference type="CDD" id="cd00229">
    <property type="entry name" value="SGNH_hydrolase"/>
    <property type="match status" value="1"/>
</dbReference>
<evidence type="ECO:0000313" key="4">
    <source>
        <dbReference type="Proteomes" id="UP000324513"/>
    </source>
</evidence>
<evidence type="ECO:0000259" key="1">
    <source>
        <dbReference type="Pfam" id="PF13472"/>
    </source>
</evidence>
<dbReference type="Pfam" id="PF13472">
    <property type="entry name" value="Lipase_GDSL_2"/>
    <property type="match status" value="1"/>
</dbReference>
<accession>A0ABY3NGG7</accession>
<protein>
    <submittedName>
        <fullName evidence="3">Lysophospholipase L1-like esterase</fullName>
    </submittedName>
</protein>
<organism evidence="3 4">
    <name type="scientific">Elizabethkingia miricola</name>
    <name type="common">Chryseobacterium miricola</name>
    <dbReference type="NCBI Taxonomy" id="172045"/>
    <lineage>
        <taxon>Bacteria</taxon>
        <taxon>Pseudomonadati</taxon>
        <taxon>Bacteroidota</taxon>
        <taxon>Flavobacteriia</taxon>
        <taxon>Flavobacteriales</taxon>
        <taxon>Weeksellaceae</taxon>
        <taxon>Elizabethkingia</taxon>
    </lineage>
</organism>
<feature type="domain" description="SGNH hydrolase-type esterase" evidence="1">
    <location>
        <begin position="239"/>
        <end position="427"/>
    </location>
</feature>
<dbReference type="InterPro" id="IPR036514">
    <property type="entry name" value="SGNH_hydro_sf"/>
</dbReference>
<sequence>MNEIVINTTDENPKPNTALVDVGLSVQVYNKTQVDSLALSGVKDSINVDQSLAELNELPDGVYSAQIGGLYKNGLIAKEGFITQFRKSGTVWKLERESKVPGPKNNFVVENSYNLYDKETVIDGYYINSDNGSLVPDSSFFVSDFIAVEFGQTYSRSNNSQWLALYDENKSYKSFHVGGNYTVDSEVKFIRIVFNKNISDNNYYTFSKGESPIPYSPPTKESNLYSNPISRYFGKSFNFLGDSITWGLMLDANRVRQRFSSLIASYYRLSVENNYGISSSCIAKFTGKTDSFVERSTSMDVNADVVIIFGGVNDYRSSIQLGTIESTNEYEFIPAYIKIIQNIYSVNNNCEIYLLTPIHDNSDGSPFNIDYVNNVGLKLKDYVDAIKLIGQRHALPVIDLYSQSGISALTKNIYTADGLHPNSLGHQKLFQTIVKKMES</sequence>
<name>A0ABY3NGG7_ELIMR</name>
<evidence type="ECO:0000313" key="3">
    <source>
        <dbReference type="EMBL" id="TYO91696.1"/>
    </source>
</evidence>
<dbReference type="PANTHER" id="PTHR30383:SF5">
    <property type="entry name" value="SGNH HYDROLASE-TYPE ESTERASE DOMAIN-CONTAINING PROTEIN"/>
    <property type="match status" value="1"/>
</dbReference>
<dbReference type="InterPro" id="IPR051532">
    <property type="entry name" value="Ester_Hydrolysis_Enzymes"/>
</dbReference>
<dbReference type="Gene3D" id="3.40.50.1110">
    <property type="entry name" value="SGNH hydrolase"/>
    <property type="match status" value="1"/>
</dbReference>
<dbReference type="RefSeq" id="WP_065082203.1">
    <property type="nucleotide sequence ID" value="NZ_FLSS01000010.1"/>
</dbReference>
<keyword evidence="4" id="KW-1185">Reference proteome</keyword>
<dbReference type="Proteomes" id="UP000324513">
    <property type="component" value="Unassembled WGS sequence"/>
</dbReference>
<proteinExistence type="predicted"/>
<comment type="caution">
    <text evidence="3">The sequence shown here is derived from an EMBL/GenBank/DDBJ whole genome shotgun (WGS) entry which is preliminary data.</text>
</comment>
<gene>
    <name evidence="3" type="ORF">LX74_01940</name>
    <name evidence="2" type="ORF">LX74_03852</name>
</gene>
<dbReference type="EMBL" id="VNHK01000018">
    <property type="protein sequence ID" value="TYO84792.1"/>
    <property type="molecule type" value="Genomic_DNA"/>
</dbReference>
<dbReference type="InterPro" id="IPR013830">
    <property type="entry name" value="SGNH_hydro"/>
</dbReference>
<reference evidence="3 4" key="1">
    <citation type="submission" date="2019-07" db="EMBL/GenBank/DDBJ databases">
        <title>Genomic Encyclopedia of Archaeal and Bacterial Type Strains, Phase II (KMG-II): from individual species to whole genera.</title>
        <authorList>
            <person name="Goeker M."/>
        </authorList>
    </citation>
    <scope>NUCLEOTIDE SEQUENCE [LARGE SCALE GENOMIC DNA]</scope>
    <source>
        <strain evidence="3 4">DSM 14571</strain>
    </source>
</reference>
<dbReference type="SUPFAM" id="SSF52266">
    <property type="entry name" value="SGNH hydrolase"/>
    <property type="match status" value="1"/>
</dbReference>
<dbReference type="EMBL" id="VNHK01000006">
    <property type="protein sequence ID" value="TYO91696.1"/>
    <property type="molecule type" value="Genomic_DNA"/>
</dbReference>